<organism evidence="2 3">
    <name type="scientific">Paraglomus brasilianum</name>
    <dbReference type="NCBI Taxonomy" id="144538"/>
    <lineage>
        <taxon>Eukaryota</taxon>
        <taxon>Fungi</taxon>
        <taxon>Fungi incertae sedis</taxon>
        <taxon>Mucoromycota</taxon>
        <taxon>Glomeromycotina</taxon>
        <taxon>Glomeromycetes</taxon>
        <taxon>Paraglomerales</taxon>
        <taxon>Paraglomeraceae</taxon>
        <taxon>Paraglomus</taxon>
    </lineage>
</organism>
<name>A0A9N8VJR5_9GLOM</name>
<proteinExistence type="predicted"/>
<dbReference type="OrthoDB" id="2442528at2759"/>
<gene>
    <name evidence="2" type="ORF">PBRASI_LOCUS23</name>
</gene>
<accession>A0A9N8VJR5</accession>
<evidence type="ECO:0000256" key="1">
    <source>
        <dbReference type="SAM" id="Coils"/>
    </source>
</evidence>
<feature type="coiled-coil region" evidence="1">
    <location>
        <begin position="135"/>
        <end position="169"/>
    </location>
</feature>
<reference evidence="2" key="1">
    <citation type="submission" date="2021-06" db="EMBL/GenBank/DDBJ databases">
        <authorList>
            <person name="Kallberg Y."/>
            <person name="Tangrot J."/>
            <person name="Rosling A."/>
        </authorList>
    </citation>
    <scope>NUCLEOTIDE SEQUENCE</scope>
    <source>
        <strain evidence="2">BR232B</strain>
    </source>
</reference>
<comment type="caution">
    <text evidence="2">The sequence shown here is derived from an EMBL/GenBank/DDBJ whole genome shotgun (WGS) entry which is preliminary data.</text>
</comment>
<evidence type="ECO:0000313" key="2">
    <source>
        <dbReference type="EMBL" id="CAG8450858.1"/>
    </source>
</evidence>
<keyword evidence="3" id="KW-1185">Reference proteome</keyword>
<keyword evidence="1" id="KW-0175">Coiled coil</keyword>
<evidence type="ECO:0000313" key="3">
    <source>
        <dbReference type="Proteomes" id="UP000789739"/>
    </source>
</evidence>
<dbReference type="Proteomes" id="UP000789739">
    <property type="component" value="Unassembled WGS sequence"/>
</dbReference>
<protein>
    <submittedName>
        <fullName evidence="2">5467_t:CDS:1</fullName>
    </submittedName>
</protein>
<dbReference type="AlphaFoldDB" id="A0A9N8VJR5"/>
<sequence>MREADKIKHIEELKSVSRSCRPDLHNAELTSEASREEISRLVNAYMKKDERLSKVKKFLKQQTEIQLLRQQLDEVIQEKDLEKHSDSQFREIHSLTSSVVPPLLPYSMNAKEWTVAIGTSDCPDMDLARQHALMLQIFERNCMNYNLREQDLQRKLDEKKLECEILHREHDKLLVELASVIVRQLIEQTLNRAAQYYQDLANQAAVNHNTQSR</sequence>
<dbReference type="EMBL" id="CAJVPI010000001">
    <property type="protein sequence ID" value="CAG8450858.1"/>
    <property type="molecule type" value="Genomic_DNA"/>
</dbReference>